<evidence type="ECO:0000256" key="6">
    <source>
        <dbReference type="ARBA" id="ARBA00023310"/>
    </source>
</evidence>
<keyword evidence="4" id="KW-0406">Ion transport</keyword>
<dbReference type="GO" id="GO:0016020">
    <property type="term" value="C:membrane"/>
    <property type="evidence" value="ECO:0007669"/>
    <property type="project" value="UniProtKB-SubCell"/>
</dbReference>
<keyword evidence="5" id="KW-0472">Membrane</keyword>
<dbReference type="Pfam" id="PF00213">
    <property type="entry name" value="OSCP"/>
    <property type="match status" value="1"/>
</dbReference>
<gene>
    <name evidence="7" type="ORF">A3F27_00270</name>
</gene>
<comment type="caution">
    <text evidence="7">The sequence shown here is derived from an EMBL/GenBank/DDBJ whole genome shotgun (WGS) entry which is preliminary data.</text>
</comment>
<dbReference type="GO" id="GO:0046933">
    <property type="term" value="F:proton-transporting ATP synthase activity, rotational mechanism"/>
    <property type="evidence" value="ECO:0007669"/>
    <property type="project" value="InterPro"/>
</dbReference>
<protein>
    <submittedName>
        <fullName evidence="7">Uncharacterized protein</fullName>
    </submittedName>
</protein>
<evidence type="ECO:0000256" key="4">
    <source>
        <dbReference type="ARBA" id="ARBA00023065"/>
    </source>
</evidence>
<keyword evidence="3" id="KW-0375">Hydrogen ion transport</keyword>
<sequence length="130" mass="14410">MTAEAYAQALWQTIQRGTAPKKAIASLHALLVRHGRIALLPRVGRAFTRIALREAKRTDITLSVARLKDTRAAKQSVKKLVSELRVEASDVKTAVDEHLIGGWRLEGRGTLVDASYKKHLLSLYENVIGK</sequence>
<proteinExistence type="predicted"/>
<evidence type="ECO:0000256" key="2">
    <source>
        <dbReference type="ARBA" id="ARBA00022448"/>
    </source>
</evidence>
<organism evidence="7 8">
    <name type="scientific">Candidatus Kaiserbacteria bacterium RIFCSPHIGHO2_12_FULL_53_13</name>
    <dbReference type="NCBI Taxonomy" id="1798502"/>
    <lineage>
        <taxon>Bacteria</taxon>
        <taxon>Candidatus Kaiseribacteriota</taxon>
    </lineage>
</organism>
<accession>A0A1F6E764</accession>
<evidence type="ECO:0000256" key="3">
    <source>
        <dbReference type="ARBA" id="ARBA00022781"/>
    </source>
</evidence>
<evidence type="ECO:0000313" key="7">
    <source>
        <dbReference type="EMBL" id="OGG69545.1"/>
    </source>
</evidence>
<keyword evidence="6" id="KW-0066">ATP synthesis</keyword>
<dbReference type="InterPro" id="IPR000711">
    <property type="entry name" value="ATPase_OSCP/dsu"/>
</dbReference>
<dbReference type="AlphaFoldDB" id="A0A1F6E764"/>
<keyword evidence="2" id="KW-0813">Transport</keyword>
<comment type="subcellular location">
    <subcellularLocation>
        <location evidence="1">Membrane</location>
    </subcellularLocation>
</comment>
<evidence type="ECO:0000256" key="1">
    <source>
        <dbReference type="ARBA" id="ARBA00004370"/>
    </source>
</evidence>
<dbReference type="Proteomes" id="UP000176689">
    <property type="component" value="Unassembled WGS sequence"/>
</dbReference>
<dbReference type="EMBL" id="MFLP01000030">
    <property type="protein sequence ID" value="OGG69545.1"/>
    <property type="molecule type" value="Genomic_DNA"/>
</dbReference>
<reference evidence="7 8" key="1">
    <citation type="journal article" date="2016" name="Nat. Commun.">
        <title>Thousands of microbial genomes shed light on interconnected biogeochemical processes in an aquifer system.</title>
        <authorList>
            <person name="Anantharaman K."/>
            <person name="Brown C.T."/>
            <person name="Hug L.A."/>
            <person name="Sharon I."/>
            <person name="Castelle C.J."/>
            <person name="Probst A.J."/>
            <person name="Thomas B.C."/>
            <person name="Singh A."/>
            <person name="Wilkins M.J."/>
            <person name="Karaoz U."/>
            <person name="Brodie E.L."/>
            <person name="Williams K.H."/>
            <person name="Hubbard S.S."/>
            <person name="Banfield J.F."/>
        </authorList>
    </citation>
    <scope>NUCLEOTIDE SEQUENCE [LARGE SCALE GENOMIC DNA]</scope>
</reference>
<evidence type="ECO:0000313" key="8">
    <source>
        <dbReference type="Proteomes" id="UP000176689"/>
    </source>
</evidence>
<evidence type="ECO:0000256" key="5">
    <source>
        <dbReference type="ARBA" id="ARBA00023136"/>
    </source>
</evidence>
<name>A0A1F6E764_9BACT</name>